<reference evidence="2" key="1">
    <citation type="submission" date="2023-01" db="EMBL/GenBank/DDBJ databases">
        <authorList>
            <person name="Piombo E."/>
        </authorList>
    </citation>
    <scope>NUCLEOTIDE SEQUENCE</scope>
</reference>
<dbReference type="Proteomes" id="UP001160390">
    <property type="component" value="Unassembled WGS sequence"/>
</dbReference>
<accession>A0AA35MED0</accession>
<evidence type="ECO:0000313" key="2">
    <source>
        <dbReference type="EMBL" id="CAI6095150.1"/>
    </source>
</evidence>
<feature type="compositionally biased region" description="Polar residues" evidence="1">
    <location>
        <begin position="359"/>
        <end position="368"/>
    </location>
</feature>
<feature type="compositionally biased region" description="Basic and acidic residues" evidence="1">
    <location>
        <begin position="345"/>
        <end position="358"/>
    </location>
</feature>
<dbReference type="EMBL" id="CABFNP030001262">
    <property type="protein sequence ID" value="CAI6095150.1"/>
    <property type="molecule type" value="Genomic_DNA"/>
</dbReference>
<feature type="compositionally biased region" description="Basic and acidic residues" evidence="1">
    <location>
        <begin position="1"/>
        <end position="16"/>
    </location>
</feature>
<proteinExistence type="predicted"/>
<comment type="caution">
    <text evidence="2">The sequence shown here is derived from an EMBL/GenBank/DDBJ whole genome shotgun (WGS) entry which is preliminary data.</text>
</comment>
<keyword evidence="3" id="KW-1185">Reference proteome</keyword>
<gene>
    <name evidence="2" type="ORF">CCHLO57077_00013223</name>
</gene>
<protein>
    <recommendedName>
        <fullName evidence="4">HNH nuclease domain-containing protein</fullName>
    </recommendedName>
</protein>
<feature type="compositionally biased region" description="Basic and acidic residues" evidence="1">
    <location>
        <begin position="381"/>
        <end position="391"/>
    </location>
</feature>
<evidence type="ECO:0000313" key="3">
    <source>
        <dbReference type="Proteomes" id="UP001160390"/>
    </source>
</evidence>
<organism evidence="2 3">
    <name type="scientific">Clonostachys chloroleuca</name>
    <dbReference type="NCBI Taxonomy" id="1926264"/>
    <lineage>
        <taxon>Eukaryota</taxon>
        <taxon>Fungi</taxon>
        <taxon>Dikarya</taxon>
        <taxon>Ascomycota</taxon>
        <taxon>Pezizomycotina</taxon>
        <taxon>Sordariomycetes</taxon>
        <taxon>Hypocreomycetidae</taxon>
        <taxon>Hypocreales</taxon>
        <taxon>Bionectriaceae</taxon>
        <taxon>Clonostachys</taxon>
    </lineage>
</organism>
<feature type="region of interest" description="Disordered" evidence="1">
    <location>
        <begin position="1"/>
        <end position="21"/>
    </location>
</feature>
<dbReference type="AlphaFoldDB" id="A0AA35MED0"/>
<evidence type="ECO:0000256" key="1">
    <source>
        <dbReference type="SAM" id="MobiDB-lite"/>
    </source>
</evidence>
<feature type="region of interest" description="Disordered" evidence="1">
    <location>
        <begin position="345"/>
        <end position="391"/>
    </location>
</feature>
<evidence type="ECO:0008006" key="4">
    <source>
        <dbReference type="Google" id="ProtNLM"/>
    </source>
</evidence>
<name>A0AA35MED0_9HYPO</name>
<sequence>MDPQRRHVEVRPDEAPRPASSERPYIVIRHPAYPATAPPLLQFRAVDRTWEGVKAVHAFDHDTALIACGIVTGNTWPNGYIGLKIPRRNVYLKLMATKGEVLRTHEEYYYFVGDRTSPDYKYPVVPSFDNWRFPHKNLPKPWAEISISGLPPNFDRLGGAVGAIERDLGGQKVTDRNKLEVARLIPEKHEKWFFLNDMQMCVAPGLTEKLTALLTFVSLPSYRRSPRHDLPMDDLGNLICLHPEKLKHFQHCQFTVVPRKKLPNEVGPLVLRCLSPGEGDELVTLYHNRSAGCIIDMSKEYLFARFAMLMFRSDTMPFFTGEGETAVRLEDPRITWQRTVMRQDGSTKDSAIEIKEDYSQTPEASINPNKRKRSESSDGNAAKRHDSGEGK</sequence>